<dbReference type="PROSITE" id="PS50020">
    <property type="entry name" value="WW_DOMAIN_2"/>
    <property type="match status" value="1"/>
</dbReference>
<dbReference type="GO" id="GO:0003676">
    <property type="term" value="F:nucleic acid binding"/>
    <property type="evidence" value="ECO:0007669"/>
    <property type="project" value="UniProtKB-UniRule"/>
</dbReference>
<dbReference type="GO" id="GO:0005634">
    <property type="term" value="C:nucleus"/>
    <property type="evidence" value="ECO:0007669"/>
    <property type="project" value="UniProtKB-SubCell"/>
</dbReference>
<comment type="subcellular location">
    <subcellularLocation>
        <location evidence="8">Nucleus</location>
    </subcellularLocation>
</comment>
<dbReference type="SUPFAM" id="SSF51045">
    <property type="entry name" value="WW domain"/>
    <property type="match status" value="1"/>
</dbReference>
<dbReference type="InterPro" id="IPR036020">
    <property type="entry name" value="WW_dom_sf"/>
</dbReference>
<evidence type="ECO:0000256" key="5">
    <source>
        <dbReference type="ARBA" id="ARBA00022664"/>
    </source>
</evidence>
<evidence type="ECO:0000259" key="10">
    <source>
        <dbReference type="PROSITE" id="PS50020"/>
    </source>
</evidence>
<comment type="catalytic activity">
    <reaction evidence="7 8">
        <text>a 5'-end (N(7)-methyl 5'-triphosphoguanosine)-ribonucleoside in mRNA + S-adenosyl-L-methionine = a 5'-end (N(7)-methyl 5'-triphosphoguanosine)-(2'-O-methyl-ribonucleoside) in mRNA + S-adenosyl-L-homocysteine + H(+)</text>
        <dbReference type="Rhea" id="RHEA:67020"/>
        <dbReference type="Rhea" id="RHEA-COMP:17167"/>
        <dbReference type="Rhea" id="RHEA-COMP:17168"/>
        <dbReference type="ChEBI" id="CHEBI:15378"/>
        <dbReference type="ChEBI" id="CHEBI:57856"/>
        <dbReference type="ChEBI" id="CHEBI:59789"/>
        <dbReference type="ChEBI" id="CHEBI:156461"/>
        <dbReference type="ChEBI" id="CHEBI:167609"/>
        <dbReference type="EC" id="2.1.1.57"/>
    </reaction>
</comment>
<evidence type="ECO:0000256" key="9">
    <source>
        <dbReference type="SAM" id="MobiDB-lite"/>
    </source>
</evidence>
<comment type="function">
    <text evidence="1">S-adenosyl-L-methionine-dependent methyltransferase that mediates mRNA cap1 2'-O-ribose methylation to the 5'-cap structure of mRNAs. Methylates the ribose of the first nucleotide of a m(7)GpppG-capped mRNA and small nuclear RNA (snRNA) to produce m(7)GpppRm (cap1). Displays a preference for cap0 transcripts. Cap1 modification is linked to higher levels of translation. May be involved in the interferon response pathway.</text>
</comment>
<keyword evidence="8" id="KW-0506">mRNA capping</keyword>
<feature type="domain" description="WW" evidence="10">
    <location>
        <begin position="779"/>
        <end position="813"/>
    </location>
</feature>
<keyword evidence="14" id="KW-1185">Reference proteome</keyword>
<evidence type="ECO:0000256" key="7">
    <source>
        <dbReference type="ARBA" id="ARBA00049042"/>
    </source>
</evidence>
<dbReference type="EC" id="2.1.1.57" evidence="2 8"/>
<protein>
    <recommendedName>
        <fullName evidence="3 8">Cap-specific mRNA (nucleoside-2'-O-)-methyltransferase 1</fullName>
        <ecNumber evidence="2 8">2.1.1.57</ecNumber>
    </recommendedName>
    <alternativeName>
        <fullName evidence="8">Cap1 2'O-ribose methyltransferase 1</fullName>
    </alternativeName>
</protein>
<dbReference type="FunFam" id="3.40.50.12760:FF:000004">
    <property type="entry name" value="FtsJ-like methyltransferase"/>
    <property type="match status" value="1"/>
</dbReference>
<dbReference type="SMART" id="SM00456">
    <property type="entry name" value="WW"/>
    <property type="match status" value="1"/>
</dbReference>
<dbReference type="SMART" id="SM00443">
    <property type="entry name" value="G_patch"/>
    <property type="match status" value="1"/>
</dbReference>
<keyword evidence="6 8" id="KW-0949">S-adenosyl-L-methionine</keyword>
<keyword evidence="4 8" id="KW-0489">Methyltransferase</keyword>
<feature type="domain" description="G-patch" evidence="11">
    <location>
        <begin position="110"/>
        <end position="156"/>
    </location>
</feature>
<evidence type="ECO:0000313" key="13">
    <source>
        <dbReference type="EMBL" id="CAH1792799.1"/>
    </source>
</evidence>
<comment type="function">
    <text evidence="8">S-adenosyl-L-methionine-dependent methyltransferase that mediates RNA cap1 2'-O-ribose methylation to the 5'-cap structure of RNAs. Methylates the ribose of the first nucleotide of a m(7)GpppG-capped mRNA to produce m(7)GpppNmp (cap1).</text>
</comment>
<sequence length="864" mass="98180">MDKKALLKRYYASEGIDPHSAGQQDDYAPAPKVPKIEHPGFGNFQSSGHLSDSSSDDNEESDDAVDGKDTVDSDEDDRGHVGFGGMQSNDVKYPAMAQGFVNTQKKEAKYSDFATKMMSKMGHEKGKGLGKRQDGRVDIVEASNQRGKRGLGHKIQNFEARSDLQWNFEKEEVTTEEVVEWLPQYRGPPPSTNTLNSWMKIAPVKLTINDETEFCNHQVLQDVLHCKSLFDELESAEMRRARTRSNPYETIRGVFFQNRAAMKMANIDAVLDFMFTNPKDSQGKCIIPPHELLYFADICAGPGGFSEYVLWRKHGDAKGFGMTLKGPCDFKLEEFFAASPEMFEAHYGAGGLEGDGDVFREDNQQAFKKFVRESTDGKGVHFVMADGGFSVEGQENIQEILSKQLYLCQCLCAMSILRTGGHFVCKLFDVFTLFSVGLIYLMYRAYDHVSIFKPVTSRPANSERYIICKGLREDHKDIYDYLYKVNCQINNLKSATQTKDVQEIVPLDVIREDTEFYDYIVTSNESLGKKQSIALGKIQAFAQNNDLYEERQAEIREETLKLWKIPDEARTSKTKPEPDKKYQELMKDGSTGCFNANFTCLNPSNLGECIKSVFDYRCMVAGGQRLFLLGLGRSHIFKWDGLSGMKWRRLDDVKLELPKDTLLDVEIVQELRGEGKGQRRQIAVHILDAICLYGTDIRNMHFTERQQRIGKFVKSITKPTRSDLAPLRVKDIFRCEQITKVFDKLEMKVCKGGGVTPKLCYISGEADRCFLPTGIYFFKTVKEPWMMAYSRSSNKKYFYNSTTRESVFETPQDGIASYSDCQNKLLFWPWGEGVKVHPGQQSTTNPNKVSMETITDFINKLLPR</sequence>
<dbReference type="InterPro" id="IPR029063">
    <property type="entry name" value="SAM-dependent_MTases_sf"/>
</dbReference>
<dbReference type="Gene3D" id="3.40.50.12760">
    <property type="match status" value="1"/>
</dbReference>
<keyword evidence="5 8" id="KW-0507">mRNA processing</keyword>
<dbReference type="InterPro" id="IPR001202">
    <property type="entry name" value="WW_dom"/>
</dbReference>
<dbReference type="GO" id="GO:0004483">
    <property type="term" value="F:methyltransferase cap1 activity"/>
    <property type="evidence" value="ECO:0007669"/>
    <property type="project" value="UniProtKB-UniRule"/>
</dbReference>
<evidence type="ECO:0000256" key="2">
    <source>
        <dbReference type="ARBA" id="ARBA00011923"/>
    </source>
</evidence>
<dbReference type="PANTHER" id="PTHR16121">
    <property type="entry name" value="CAP-SPECIFIC MRNA (NUCLEOSIDE-2'-O-)-METHYLTRANSFERASE 1-RELATED"/>
    <property type="match status" value="1"/>
</dbReference>
<evidence type="ECO:0000259" key="11">
    <source>
        <dbReference type="PROSITE" id="PS50174"/>
    </source>
</evidence>
<reference evidence="13" key="1">
    <citation type="submission" date="2022-03" db="EMBL/GenBank/DDBJ databases">
        <authorList>
            <person name="Martin C."/>
        </authorList>
    </citation>
    <scope>NUCLEOTIDE SEQUENCE</scope>
</reference>
<feature type="domain" description="RrmJ-type SAM-dependent 2'-O-MTase" evidence="12">
    <location>
        <begin position="255"/>
        <end position="472"/>
    </location>
</feature>
<dbReference type="EMBL" id="CAIIXF020000008">
    <property type="protein sequence ID" value="CAH1792799.1"/>
    <property type="molecule type" value="Genomic_DNA"/>
</dbReference>
<dbReference type="OrthoDB" id="10251234at2759"/>
<comment type="caution">
    <text evidence="13">The sequence shown here is derived from an EMBL/GenBank/DDBJ whole genome shotgun (WGS) entry which is preliminary data.</text>
</comment>
<evidence type="ECO:0000259" key="12">
    <source>
        <dbReference type="PROSITE" id="PS51613"/>
    </source>
</evidence>
<dbReference type="Proteomes" id="UP000749559">
    <property type="component" value="Unassembled WGS sequence"/>
</dbReference>
<dbReference type="AlphaFoldDB" id="A0A8S4PID5"/>
<accession>A0A8S4PID5</accession>
<dbReference type="CDD" id="cd00201">
    <property type="entry name" value="WW"/>
    <property type="match status" value="1"/>
</dbReference>
<keyword evidence="8" id="KW-0539">Nucleus</keyword>
<keyword evidence="8" id="KW-0808">Transferase</keyword>
<evidence type="ECO:0000313" key="14">
    <source>
        <dbReference type="Proteomes" id="UP000749559"/>
    </source>
</evidence>
<dbReference type="SUPFAM" id="SSF56091">
    <property type="entry name" value="DNA ligase/mRNA capping enzyme, catalytic domain"/>
    <property type="match status" value="1"/>
</dbReference>
<dbReference type="InterPro" id="IPR050851">
    <property type="entry name" value="mRNA_Cap_2O-Ribose_MeTrfase"/>
</dbReference>
<evidence type="ECO:0000256" key="1">
    <source>
        <dbReference type="ARBA" id="ARBA00002664"/>
    </source>
</evidence>
<dbReference type="Pfam" id="PF01728">
    <property type="entry name" value="FtsJ"/>
    <property type="match status" value="1"/>
</dbReference>
<dbReference type="PANTHER" id="PTHR16121:SF0">
    <property type="entry name" value="CAP-SPECIFIC MRNA (NUCLEOSIDE-2'-O-)-METHYLTRANSFERASE 1"/>
    <property type="match status" value="1"/>
</dbReference>
<feature type="region of interest" description="Disordered" evidence="9">
    <location>
        <begin position="13"/>
        <end position="89"/>
    </location>
</feature>
<dbReference type="InterPro" id="IPR025816">
    <property type="entry name" value="RrmJ-type_MeTrfase"/>
</dbReference>
<dbReference type="GO" id="GO:0016556">
    <property type="term" value="P:mRNA modification"/>
    <property type="evidence" value="ECO:0007669"/>
    <property type="project" value="UniProtKB-UniRule"/>
</dbReference>
<dbReference type="Gene3D" id="2.20.70.10">
    <property type="match status" value="1"/>
</dbReference>
<dbReference type="PROSITE" id="PS51613">
    <property type="entry name" value="SAM_MT_RRMJ"/>
    <property type="match status" value="1"/>
</dbReference>
<gene>
    <name evidence="13" type="ORF">OFUS_LOCUS17728</name>
</gene>
<evidence type="ECO:0000256" key="8">
    <source>
        <dbReference type="RuleBase" id="RU368012"/>
    </source>
</evidence>
<evidence type="ECO:0000256" key="6">
    <source>
        <dbReference type="ARBA" id="ARBA00022691"/>
    </source>
</evidence>
<evidence type="ECO:0000256" key="4">
    <source>
        <dbReference type="ARBA" id="ARBA00022603"/>
    </source>
</evidence>
<dbReference type="Gene3D" id="3.30.470.30">
    <property type="entry name" value="DNA ligase/mRNA capping enzyme"/>
    <property type="match status" value="1"/>
</dbReference>
<dbReference type="SUPFAM" id="SSF53335">
    <property type="entry name" value="S-adenosyl-L-methionine-dependent methyltransferases"/>
    <property type="match status" value="1"/>
</dbReference>
<dbReference type="PROSITE" id="PS50174">
    <property type="entry name" value="G_PATCH"/>
    <property type="match status" value="1"/>
</dbReference>
<proteinExistence type="predicted"/>
<dbReference type="GO" id="GO:0032259">
    <property type="term" value="P:methylation"/>
    <property type="evidence" value="ECO:0007669"/>
    <property type="project" value="UniProtKB-KW"/>
</dbReference>
<feature type="compositionally biased region" description="Acidic residues" evidence="9">
    <location>
        <begin position="54"/>
        <end position="64"/>
    </location>
</feature>
<dbReference type="InterPro" id="IPR000467">
    <property type="entry name" value="G_patch_dom"/>
</dbReference>
<dbReference type="InterPro" id="IPR002877">
    <property type="entry name" value="RNA_MeTrfase_FtsJ_dom"/>
</dbReference>
<dbReference type="GO" id="GO:0005737">
    <property type="term" value="C:cytoplasm"/>
    <property type="evidence" value="ECO:0007669"/>
    <property type="project" value="TreeGrafter"/>
</dbReference>
<dbReference type="Pfam" id="PF01585">
    <property type="entry name" value="G-patch"/>
    <property type="match status" value="1"/>
</dbReference>
<name>A0A8S4PID5_OWEFU</name>
<evidence type="ECO:0000256" key="3">
    <source>
        <dbReference type="ARBA" id="ARBA00021136"/>
    </source>
</evidence>
<dbReference type="GO" id="GO:0006370">
    <property type="term" value="P:7-methylguanosine mRNA capping"/>
    <property type="evidence" value="ECO:0007669"/>
    <property type="project" value="UniProtKB-UniRule"/>
</dbReference>
<organism evidence="13 14">
    <name type="scientific">Owenia fusiformis</name>
    <name type="common">Polychaete worm</name>
    <dbReference type="NCBI Taxonomy" id="6347"/>
    <lineage>
        <taxon>Eukaryota</taxon>
        <taxon>Metazoa</taxon>
        <taxon>Spiralia</taxon>
        <taxon>Lophotrochozoa</taxon>
        <taxon>Annelida</taxon>
        <taxon>Polychaeta</taxon>
        <taxon>Sedentaria</taxon>
        <taxon>Canalipalpata</taxon>
        <taxon>Sabellida</taxon>
        <taxon>Oweniida</taxon>
        <taxon>Oweniidae</taxon>
        <taxon>Owenia</taxon>
    </lineage>
</organism>